<protein>
    <submittedName>
        <fullName evidence="2">Uncharacterized protein</fullName>
    </submittedName>
</protein>
<gene>
    <name evidence="2" type="ORF">B0T21DRAFT_370225</name>
</gene>
<keyword evidence="3" id="KW-1185">Reference proteome</keyword>
<keyword evidence="1" id="KW-0472">Membrane</keyword>
<feature type="transmembrane region" description="Helical" evidence="1">
    <location>
        <begin position="32"/>
        <end position="52"/>
    </location>
</feature>
<keyword evidence="1" id="KW-0812">Transmembrane</keyword>
<accession>A0AA40B7G1</accession>
<evidence type="ECO:0000313" key="2">
    <source>
        <dbReference type="EMBL" id="KAK0729058.1"/>
    </source>
</evidence>
<name>A0AA40B7G1_9PEZI</name>
<proteinExistence type="predicted"/>
<dbReference type="EMBL" id="JAUKTV010000009">
    <property type="protein sequence ID" value="KAK0729058.1"/>
    <property type="molecule type" value="Genomic_DNA"/>
</dbReference>
<sequence>MSMAFHSSVGWCWLVYILGVCGWVNTKLKRGAIGMVICCFIVIFLLLVPGLLSSLSKEKGVGWTSSFHSCSRYTRNQNVHICSFGLCKWPGENKRW</sequence>
<organism evidence="2 3">
    <name type="scientific">Apiosordaria backusii</name>
    <dbReference type="NCBI Taxonomy" id="314023"/>
    <lineage>
        <taxon>Eukaryota</taxon>
        <taxon>Fungi</taxon>
        <taxon>Dikarya</taxon>
        <taxon>Ascomycota</taxon>
        <taxon>Pezizomycotina</taxon>
        <taxon>Sordariomycetes</taxon>
        <taxon>Sordariomycetidae</taxon>
        <taxon>Sordariales</taxon>
        <taxon>Lasiosphaeriaceae</taxon>
        <taxon>Apiosordaria</taxon>
    </lineage>
</organism>
<reference evidence="2" key="1">
    <citation type="submission" date="2023-06" db="EMBL/GenBank/DDBJ databases">
        <title>Genome-scale phylogeny and comparative genomics of the fungal order Sordariales.</title>
        <authorList>
            <consortium name="Lawrence Berkeley National Laboratory"/>
            <person name="Hensen N."/>
            <person name="Bonometti L."/>
            <person name="Westerberg I."/>
            <person name="Brannstrom I.O."/>
            <person name="Guillou S."/>
            <person name="Cros-Aarteil S."/>
            <person name="Calhoun S."/>
            <person name="Haridas S."/>
            <person name="Kuo A."/>
            <person name="Mondo S."/>
            <person name="Pangilinan J."/>
            <person name="Riley R."/>
            <person name="Labutti K."/>
            <person name="Andreopoulos B."/>
            <person name="Lipzen A."/>
            <person name="Chen C."/>
            <person name="Yanf M."/>
            <person name="Daum C."/>
            <person name="Ng V."/>
            <person name="Clum A."/>
            <person name="Steindorff A."/>
            <person name="Ohm R."/>
            <person name="Martin F."/>
            <person name="Silar P."/>
            <person name="Natvig D."/>
            <person name="Lalanne C."/>
            <person name="Gautier V."/>
            <person name="Ament-Velasquez S.L."/>
            <person name="Kruys A."/>
            <person name="Hutchinson M.I."/>
            <person name="Powell A.J."/>
            <person name="Barry K."/>
            <person name="Miller A.N."/>
            <person name="Grigoriev I.V."/>
            <person name="Debuchy R."/>
            <person name="Gladieux P."/>
            <person name="Thoren M.H."/>
            <person name="Johannesson H."/>
        </authorList>
    </citation>
    <scope>NUCLEOTIDE SEQUENCE</scope>
    <source>
        <strain evidence="2">CBS 540.89</strain>
    </source>
</reference>
<evidence type="ECO:0000313" key="3">
    <source>
        <dbReference type="Proteomes" id="UP001172159"/>
    </source>
</evidence>
<comment type="caution">
    <text evidence="2">The sequence shown here is derived from an EMBL/GenBank/DDBJ whole genome shotgun (WGS) entry which is preliminary data.</text>
</comment>
<dbReference type="AlphaFoldDB" id="A0AA40B7G1"/>
<dbReference type="Proteomes" id="UP001172159">
    <property type="component" value="Unassembled WGS sequence"/>
</dbReference>
<evidence type="ECO:0000256" key="1">
    <source>
        <dbReference type="SAM" id="Phobius"/>
    </source>
</evidence>
<keyword evidence="1" id="KW-1133">Transmembrane helix</keyword>